<dbReference type="Ensembl" id="ENSCMIT00000042661.1">
    <property type="protein sequence ID" value="ENSCMIP00000042060.1"/>
    <property type="gene ID" value="ENSCMIG00000017490.1"/>
</dbReference>
<evidence type="ECO:0000256" key="4">
    <source>
        <dbReference type="SAM" id="MobiDB-lite"/>
    </source>
</evidence>
<reference evidence="6" key="4">
    <citation type="submission" date="2025-08" db="UniProtKB">
        <authorList>
            <consortium name="Ensembl"/>
        </authorList>
    </citation>
    <scope>IDENTIFICATION</scope>
</reference>
<dbReference type="InParanoid" id="A0A4W3KAY7"/>
<feature type="region of interest" description="Disordered" evidence="4">
    <location>
        <begin position="259"/>
        <end position="296"/>
    </location>
</feature>
<dbReference type="PANTHER" id="PTHR18935:SF9">
    <property type="entry name" value="JANUS KINASE AND MICROTUBULE-INTERACTING PROTEIN 3"/>
    <property type="match status" value="1"/>
</dbReference>
<evidence type="ECO:0000256" key="3">
    <source>
        <dbReference type="SAM" id="Coils"/>
    </source>
</evidence>
<feature type="compositionally biased region" description="Basic and acidic residues" evidence="4">
    <location>
        <begin position="259"/>
        <end position="271"/>
    </location>
</feature>
<evidence type="ECO:0000313" key="6">
    <source>
        <dbReference type="Ensembl" id="ENSCMIP00000042060.1"/>
    </source>
</evidence>
<evidence type="ECO:0000313" key="7">
    <source>
        <dbReference type="Proteomes" id="UP000314986"/>
    </source>
</evidence>
<dbReference type="PANTHER" id="PTHR18935">
    <property type="entry name" value="GOLGIN SUBFAMILY A MEMBER 4-LIKE ISOFORM X1"/>
    <property type="match status" value="1"/>
</dbReference>
<reference evidence="7" key="2">
    <citation type="journal article" date="2007" name="PLoS Biol.">
        <title>Survey sequencing and comparative analysis of the elephant shark (Callorhinchus milii) genome.</title>
        <authorList>
            <person name="Venkatesh B."/>
            <person name="Kirkness E.F."/>
            <person name="Loh Y.H."/>
            <person name="Halpern A.L."/>
            <person name="Lee A.P."/>
            <person name="Johnson J."/>
            <person name="Dandona N."/>
            <person name="Viswanathan L.D."/>
            <person name="Tay A."/>
            <person name="Venter J.C."/>
            <person name="Strausberg R.L."/>
            <person name="Brenner S."/>
        </authorList>
    </citation>
    <scope>NUCLEOTIDE SEQUENCE [LARGE SCALE GENOMIC DNA]</scope>
</reference>
<feature type="compositionally biased region" description="Low complexity" evidence="4">
    <location>
        <begin position="274"/>
        <end position="286"/>
    </location>
</feature>
<evidence type="ECO:0000259" key="5">
    <source>
        <dbReference type="Pfam" id="PF16034"/>
    </source>
</evidence>
<dbReference type="GeneTree" id="ENSGT00940000153713"/>
<sequence length="835" mass="97807">MSKKGAGARAKGDKPDALAALQAANEELRAKLTDIQIELQQEKSKVSKLEREKNQEVKQIKEQEQHKHTVLVTELKAKLHEEKMKELQAVRETLLRQHEAELLRVIKIKDNDNQRLQALVNALRDGAAEKVKSMLYTEAKEEARKVFEVEKIKMQQELSEQKGAKKQVEEALSQAVHADKMKAAEIRSIYHLHQEEISRIKRDCEREIRRLMDEIKLKDRAVYVLEKELGVQAGHSQRLQLQKEALDEQLTQVKEAEAWEKRHLSSPKRELPCASGAGDASDHSGSPEQQLDEKDTRRFQLKIAELSAIIRKLEDRNSLLSEERNELLKRLREAESQYKPLLDKNRRLSRKNEEMSHSLRRLQNKLKFLTQENIKMKERVGIIRRPSSLNDLDRTHEAREIEFLRLQLIEQQSIIDDLSKVMHYFLLLTGRVVLAGQATEKLKPVVETFFGYDEETSVDSDGSSISYQTDRTPCTPDDDLDEGMAKEETELRFRQLTMEYQALQRAYALLQEQVGGTLDAEREVKTREQLQVENHRYQTKIEDLEKALAEQGQDMKWIEEKQALYHRNQELLEKIQQTQNEENRLRHDVQDVKDQNELLEFRILELEERERRSPAINFHHIPFPEGVSPLQVYCEAEGVTDISVADLMKKLDILGDNANLTNEEQVVVIQARTVLTLAEKWLQQIEVTESALQQKMNDLENEKELFSKQKGYLDEELDYRKQAMDQAHKRILELEAMLYDALQQEAGAKMTELLSEEEREKLKVAVEQWKRQVLSELRERDAQIMRERKELVHHAHQRIKELEEKIEAQRRQIKELEEKFLFLFLFFSLAFILWS</sequence>
<reference evidence="7" key="3">
    <citation type="journal article" date="2014" name="Nature">
        <title>Elephant shark genome provides unique insights into gnathostome evolution.</title>
        <authorList>
            <consortium name="International Elephant Shark Genome Sequencing Consortium"/>
            <person name="Venkatesh B."/>
            <person name="Lee A.P."/>
            <person name="Ravi V."/>
            <person name="Maurya A.K."/>
            <person name="Lian M.M."/>
            <person name="Swann J.B."/>
            <person name="Ohta Y."/>
            <person name="Flajnik M.F."/>
            <person name="Sutoh Y."/>
            <person name="Kasahara M."/>
            <person name="Hoon S."/>
            <person name="Gangu V."/>
            <person name="Roy S.W."/>
            <person name="Irimia M."/>
            <person name="Korzh V."/>
            <person name="Kondrychyn I."/>
            <person name="Lim Z.W."/>
            <person name="Tay B.H."/>
            <person name="Tohari S."/>
            <person name="Kong K.W."/>
            <person name="Ho S."/>
            <person name="Lorente-Galdos B."/>
            <person name="Quilez J."/>
            <person name="Marques-Bonet T."/>
            <person name="Raney B.J."/>
            <person name="Ingham P.W."/>
            <person name="Tay A."/>
            <person name="Hillier L.W."/>
            <person name="Minx P."/>
            <person name="Boehm T."/>
            <person name="Wilson R.K."/>
            <person name="Brenner S."/>
            <person name="Warren W.C."/>
        </authorList>
    </citation>
    <scope>NUCLEOTIDE SEQUENCE [LARGE SCALE GENOMIC DNA]</scope>
</reference>
<dbReference type="InterPro" id="IPR031994">
    <property type="entry name" value="JAKMIP_C"/>
</dbReference>
<dbReference type="GO" id="GO:0019900">
    <property type="term" value="F:kinase binding"/>
    <property type="evidence" value="ECO:0007669"/>
    <property type="project" value="InterPro"/>
</dbReference>
<dbReference type="AlphaFoldDB" id="A0A4W3KAY7"/>
<dbReference type="OMA" id="MAQQRIK"/>
<dbReference type="Proteomes" id="UP000314986">
    <property type="component" value="Unassembled WGS sequence"/>
</dbReference>
<evidence type="ECO:0000256" key="1">
    <source>
        <dbReference type="ARBA" id="ARBA00005239"/>
    </source>
</evidence>
<feature type="domain" description="Janus kinase and microtubule-interacting protein C-terminal" evidence="5">
    <location>
        <begin position="442"/>
        <end position="617"/>
    </location>
</feature>
<feature type="coiled-coil region" evidence="3">
    <location>
        <begin position="682"/>
        <end position="709"/>
    </location>
</feature>
<keyword evidence="7" id="KW-1185">Reference proteome</keyword>
<feature type="coiled-coil region" evidence="3">
    <location>
        <begin position="296"/>
        <end position="379"/>
    </location>
</feature>
<protein>
    <submittedName>
        <fullName evidence="6">Janus kinase and microtubule interacting protein 3</fullName>
    </submittedName>
</protein>
<dbReference type="Pfam" id="PF16034">
    <property type="entry name" value="JAKMIP_CC3"/>
    <property type="match status" value="1"/>
</dbReference>
<feature type="coiled-coil region" evidence="3">
    <location>
        <begin position="486"/>
        <end position="609"/>
    </location>
</feature>
<feature type="coiled-coil region" evidence="3">
    <location>
        <begin position="151"/>
        <end position="256"/>
    </location>
</feature>
<proteinExistence type="inferred from homology"/>
<comment type="similarity">
    <text evidence="1">Belongs to the JAKMIP family.</text>
</comment>
<organism evidence="6 7">
    <name type="scientific">Callorhinchus milii</name>
    <name type="common">Ghost shark</name>
    <dbReference type="NCBI Taxonomy" id="7868"/>
    <lineage>
        <taxon>Eukaryota</taxon>
        <taxon>Metazoa</taxon>
        <taxon>Chordata</taxon>
        <taxon>Craniata</taxon>
        <taxon>Vertebrata</taxon>
        <taxon>Chondrichthyes</taxon>
        <taxon>Holocephali</taxon>
        <taxon>Chimaeriformes</taxon>
        <taxon>Callorhinchidae</taxon>
        <taxon>Callorhinchus</taxon>
    </lineage>
</organism>
<dbReference type="InterPro" id="IPR024836">
    <property type="entry name" value="JAKMIP"/>
</dbReference>
<keyword evidence="2 3" id="KW-0175">Coiled coil</keyword>
<feature type="compositionally biased region" description="Polar residues" evidence="4">
    <location>
        <begin position="460"/>
        <end position="472"/>
    </location>
</feature>
<feature type="coiled-coil region" evidence="3">
    <location>
        <begin position="785"/>
        <end position="819"/>
    </location>
</feature>
<feature type="coiled-coil region" evidence="3">
    <location>
        <begin position="18"/>
        <end position="97"/>
    </location>
</feature>
<feature type="region of interest" description="Disordered" evidence="4">
    <location>
        <begin position="460"/>
        <end position="480"/>
    </location>
</feature>
<reference evidence="6" key="5">
    <citation type="submission" date="2025-09" db="UniProtKB">
        <authorList>
            <consortium name="Ensembl"/>
        </authorList>
    </citation>
    <scope>IDENTIFICATION</scope>
</reference>
<name>A0A4W3KAY7_CALMI</name>
<accession>A0A4W3KAY7</accession>
<reference evidence="7" key="1">
    <citation type="journal article" date="2006" name="Science">
        <title>Ancient noncoding elements conserved in the human genome.</title>
        <authorList>
            <person name="Venkatesh B."/>
            <person name="Kirkness E.F."/>
            <person name="Loh Y.H."/>
            <person name="Halpern A.L."/>
            <person name="Lee A.P."/>
            <person name="Johnson J."/>
            <person name="Dandona N."/>
            <person name="Viswanathan L.D."/>
            <person name="Tay A."/>
            <person name="Venter J.C."/>
            <person name="Strausberg R.L."/>
            <person name="Brenner S."/>
        </authorList>
    </citation>
    <scope>NUCLEOTIDE SEQUENCE [LARGE SCALE GENOMIC DNA]</scope>
</reference>
<dbReference type="GO" id="GO:0008017">
    <property type="term" value="F:microtubule binding"/>
    <property type="evidence" value="ECO:0007669"/>
    <property type="project" value="InterPro"/>
</dbReference>
<evidence type="ECO:0000256" key="2">
    <source>
        <dbReference type="ARBA" id="ARBA00023054"/>
    </source>
</evidence>